<gene>
    <name evidence="1" type="ORF">g.5747</name>
</gene>
<protein>
    <recommendedName>
        <fullName evidence="2">Integrase catalytic domain-containing protein</fullName>
    </recommendedName>
</protein>
<name>A0A1E1WGC2_PECGO</name>
<reference evidence="1" key="1">
    <citation type="submission" date="2015-09" db="EMBL/GenBank/DDBJ databases">
        <title>De novo assembly of Pectinophora gossypiella (Pink Bollworm) gut transcriptome.</title>
        <authorList>
            <person name="Tassone E.E."/>
        </authorList>
    </citation>
    <scope>NUCLEOTIDE SEQUENCE</scope>
</reference>
<evidence type="ECO:0008006" key="2">
    <source>
        <dbReference type="Google" id="ProtNLM"/>
    </source>
</evidence>
<dbReference type="InterPro" id="IPR012337">
    <property type="entry name" value="RNaseH-like_sf"/>
</dbReference>
<dbReference type="Gene3D" id="3.30.420.10">
    <property type="entry name" value="Ribonuclease H-like superfamily/Ribonuclease H"/>
    <property type="match status" value="1"/>
</dbReference>
<dbReference type="InterPro" id="IPR036397">
    <property type="entry name" value="RNaseH_sf"/>
</dbReference>
<sequence length="505" mass="58688">MKMKLSDSFNYHGKVDFIDMQLIPNGNYKWILHYQDHTTKFSFLRPLTSKRKEEVAFELLKLFLEFGFPASLQSEKDGEFLSAVTNELFEVWPNCKIINKNSVIHESIDPDVENMLQAWMQNNNSTNWVIGIHFVQYQKNCTFYQTIQKTPYNALFGIDPTVEFKLELSVDFLSKLHLHEGMKNGNCDITDQSKYLLLKSESYEQQDLVLRSIKKEPVQLESEECVIYDVQQDLSEFHSVKMEQVPPEIQEPVSCEEQESITAPAGSHNVKTEPMEYQSPLADSLAVQAEDCSIETEPEDFQILQINIHTKKHTHNQLITSAAYDLQYKNDIPSRDAFNEALAPMMNYYSPRSRNALWTKKRIYKAIRSIGELKRIRITKAYRYYARHYEVCSISGQKTLIVKRRSTTEPKVKIIPSDEFYDILSDIHYETNHGGRNTMHAIIKNKYNIPIAVVNAFHRLCKSVKCRNIGPRRRGNLQENRIAPPPTLESIDKNAIKRTYARIKK</sequence>
<dbReference type="SUPFAM" id="SSF53098">
    <property type="entry name" value="Ribonuclease H-like"/>
    <property type="match status" value="1"/>
</dbReference>
<dbReference type="AlphaFoldDB" id="A0A1E1WGC2"/>
<organism evidence="1">
    <name type="scientific">Pectinophora gossypiella</name>
    <name type="common">Cotton pink bollworm</name>
    <name type="synonym">Depressaria gossypiella</name>
    <dbReference type="NCBI Taxonomy" id="13191"/>
    <lineage>
        <taxon>Eukaryota</taxon>
        <taxon>Metazoa</taxon>
        <taxon>Ecdysozoa</taxon>
        <taxon>Arthropoda</taxon>
        <taxon>Hexapoda</taxon>
        <taxon>Insecta</taxon>
        <taxon>Pterygota</taxon>
        <taxon>Neoptera</taxon>
        <taxon>Endopterygota</taxon>
        <taxon>Lepidoptera</taxon>
        <taxon>Glossata</taxon>
        <taxon>Ditrysia</taxon>
        <taxon>Gelechioidea</taxon>
        <taxon>Gelechiidae</taxon>
        <taxon>Apatetrinae</taxon>
        <taxon>Pectinophora</taxon>
    </lineage>
</organism>
<dbReference type="EMBL" id="GDQN01005025">
    <property type="protein sequence ID" value="JAT86029.1"/>
    <property type="molecule type" value="Transcribed_RNA"/>
</dbReference>
<dbReference type="GO" id="GO:0003676">
    <property type="term" value="F:nucleic acid binding"/>
    <property type="evidence" value="ECO:0007669"/>
    <property type="project" value="InterPro"/>
</dbReference>
<evidence type="ECO:0000313" key="1">
    <source>
        <dbReference type="EMBL" id="JAT86029.1"/>
    </source>
</evidence>
<proteinExistence type="predicted"/>
<accession>A0A1E1WGC2</accession>
<dbReference type="OrthoDB" id="2499658at2759"/>